<evidence type="ECO:0000259" key="8">
    <source>
        <dbReference type="Pfam" id="PF09335"/>
    </source>
</evidence>
<reference evidence="9 10" key="1">
    <citation type="submission" date="2020-08" db="EMBL/GenBank/DDBJ databases">
        <title>Genomic Encyclopedia of Type Strains, Phase IV (KMG-IV): sequencing the most valuable type-strain genomes for metagenomic binning, comparative biology and taxonomic classification.</title>
        <authorList>
            <person name="Goeker M."/>
        </authorList>
    </citation>
    <scope>NUCLEOTIDE SEQUENCE [LARGE SCALE GENOMIC DNA]</scope>
    <source>
        <strain evidence="9 10">DSM 23562</strain>
    </source>
</reference>
<feature type="transmembrane region" description="Helical" evidence="7">
    <location>
        <begin position="180"/>
        <end position="198"/>
    </location>
</feature>
<keyword evidence="10" id="KW-1185">Reference proteome</keyword>
<feature type="transmembrane region" description="Helical" evidence="7">
    <location>
        <begin position="59"/>
        <end position="82"/>
    </location>
</feature>
<dbReference type="EMBL" id="JACHGW010000004">
    <property type="protein sequence ID" value="MBB6052843.1"/>
    <property type="molecule type" value="Genomic_DNA"/>
</dbReference>
<evidence type="ECO:0000256" key="4">
    <source>
        <dbReference type="ARBA" id="ARBA00022692"/>
    </source>
</evidence>
<evidence type="ECO:0000256" key="1">
    <source>
        <dbReference type="ARBA" id="ARBA00004651"/>
    </source>
</evidence>
<keyword evidence="3 7" id="KW-1003">Cell membrane</keyword>
<dbReference type="RefSeq" id="WP_184202523.1">
    <property type="nucleotide sequence ID" value="NZ_JACHGW010000004.1"/>
</dbReference>
<evidence type="ECO:0000256" key="6">
    <source>
        <dbReference type="ARBA" id="ARBA00023136"/>
    </source>
</evidence>
<evidence type="ECO:0000313" key="10">
    <source>
        <dbReference type="Proteomes" id="UP000520814"/>
    </source>
</evidence>
<comment type="caution">
    <text evidence="9">The sequence shown here is derived from an EMBL/GenBank/DDBJ whole genome shotgun (WGS) entry which is preliminary data.</text>
</comment>
<comment type="subcellular location">
    <subcellularLocation>
        <location evidence="1 7">Cell membrane</location>
        <topology evidence="1 7">Multi-pass membrane protein</topology>
    </subcellularLocation>
</comment>
<keyword evidence="4 7" id="KW-0812">Transmembrane</keyword>
<feature type="domain" description="VTT" evidence="8">
    <location>
        <begin position="39"/>
        <end position="165"/>
    </location>
</feature>
<dbReference type="PANTHER" id="PTHR30353:SF0">
    <property type="entry name" value="TRANSMEMBRANE PROTEIN"/>
    <property type="match status" value="1"/>
</dbReference>
<dbReference type="AlphaFoldDB" id="A0A7W9SVN8"/>
<organism evidence="9 10">
    <name type="scientific">Armatimonas rosea</name>
    <dbReference type="NCBI Taxonomy" id="685828"/>
    <lineage>
        <taxon>Bacteria</taxon>
        <taxon>Bacillati</taxon>
        <taxon>Armatimonadota</taxon>
        <taxon>Armatimonadia</taxon>
        <taxon>Armatimonadales</taxon>
        <taxon>Armatimonadaceae</taxon>
        <taxon>Armatimonas</taxon>
    </lineage>
</organism>
<evidence type="ECO:0000256" key="7">
    <source>
        <dbReference type="RuleBase" id="RU367016"/>
    </source>
</evidence>
<gene>
    <name evidence="9" type="ORF">HNQ39_004664</name>
</gene>
<keyword evidence="6 7" id="KW-0472">Membrane</keyword>
<name>A0A7W9SVN8_ARMRO</name>
<comment type="similarity">
    <text evidence="2 7">Belongs to the DedA family.</text>
</comment>
<dbReference type="PANTHER" id="PTHR30353">
    <property type="entry name" value="INNER MEMBRANE PROTEIN DEDA-RELATED"/>
    <property type="match status" value="1"/>
</dbReference>
<protein>
    <submittedName>
        <fullName evidence="9">Membrane-associated protein</fullName>
    </submittedName>
</protein>
<dbReference type="GO" id="GO:0005886">
    <property type="term" value="C:plasma membrane"/>
    <property type="evidence" value="ECO:0007669"/>
    <property type="project" value="UniProtKB-SubCell"/>
</dbReference>
<evidence type="ECO:0000256" key="5">
    <source>
        <dbReference type="ARBA" id="ARBA00022989"/>
    </source>
</evidence>
<dbReference type="Proteomes" id="UP000520814">
    <property type="component" value="Unassembled WGS sequence"/>
</dbReference>
<evidence type="ECO:0000256" key="3">
    <source>
        <dbReference type="ARBA" id="ARBA00022475"/>
    </source>
</evidence>
<sequence length="210" mass="22973">MAKILNMIIAWLQSLGPLAYGGLFLIIFIETGVVVMPFLPGDSLLFTVGALAAGEKPAFVLGVLYPLLMAAALLGDNCNYFLGKKFGRGLFNSPNSKIFKRENLTKTEAFFAKHGPKAIIMARFVPIVRTFMPFVAGMGAMTYGRFLAFSLAGAVLWVGLCITAGFFFGNMEVVKKNFELVLVGIILVSVLPMVFEFLQHRKQAKNEAPH</sequence>
<dbReference type="InterPro" id="IPR032818">
    <property type="entry name" value="DedA-like"/>
</dbReference>
<feature type="transmembrane region" description="Helical" evidence="7">
    <location>
        <begin position="146"/>
        <end position="168"/>
    </location>
</feature>
<comment type="caution">
    <text evidence="7">Lacks conserved residue(s) required for the propagation of feature annotation.</text>
</comment>
<proteinExistence type="inferred from homology"/>
<keyword evidence="5 7" id="KW-1133">Transmembrane helix</keyword>
<dbReference type="Pfam" id="PF09335">
    <property type="entry name" value="VTT_dom"/>
    <property type="match status" value="1"/>
</dbReference>
<dbReference type="InterPro" id="IPR032816">
    <property type="entry name" value="VTT_dom"/>
</dbReference>
<evidence type="ECO:0000313" key="9">
    <source>
        <dbReference type="EMBL" id="MBB6052843.1"/>
    </source>
</evidence>
<accession>A0A7W9SVN8</accession>
<evidence type="ECO:0000256" key="2">
    <source>
        <dbReference type="ARBA" id="ARBA00010792"/>
    </source>
</evidence>